<comment type="caution">
    <text evidence="1">The sequence shown here is derived from an EMBL/GenBank/DDBJ whole genome shotgun (WGS) entry which is preliminary data.</text>
</comment>
<gene>
    <name evidence="1" type="ORF">MFLAVUS_009705</name>
</gene>
<organism evidence="1 2">
    <name type="scientific">Mucor flavus</name>
    <dbReference type="NCBI Taxonomy" id="439312"/>
    <lineage>
        <taxon>Eukaryota</taxon>
        <taxon>Fungi</taxon>
        <taxon>Fungi incertae sedis</taxon>
        <taxon>Mucoromycota</taxon>
        <taxon>Mucoromycotina</taxon>
        <taxon>Mucoromycetes</taxon>
        <taxon>Mucorales</taxon>
        <taxon>Mucorineae</taxon>
        <taxon>Mucoraceae</taxon>
        <taxon>Mucor</taxon>
    </lineage>
</organism>
<proteinExistence type="predicted"/>
<dbReference type="Proteomes" id="UP001473302">
    <property type="component" value="Unassembled WGS sequence"/>
</dbReference>
<name>A0ABP9ZAV1_9FUNG</name>
<accession>A0ABP9ZAV1</accession>
<dbReference type="EMBL" id="BAABUK010000030">
    <property type="protein sequence ID" value="GAA5816179.1"/>
    <property type="molecule type" value="Genomic_DNA"/>
</dbReference>
<sequence>MYNKYLISHKESVKPILLVLLWLDSYSDWNRGCLNSYIAWNKAGAGNVFMTFGITKFHPAIDLKLERLWLQIIPAVMDQSSSISWSGT</sequence>
<reference evidence="1 2" key="1">
    <citation type="submission" date="2024-04" db="EMBL/GenBank/DDBJ databases">
        <title>genome sequences of Mucor flavus KT1a and Helicostylum pulchrum KT1b strains isolated from the surface of a dry-aged beef.</title>
        <authorList>
            <person name="Toyotome T."/>
            <person name="Hosono M."/>
            <person name="Torimaru M."/>
            <person name="Fukuda K."/>
            <person name="Mikami N."/>
        </authorList>
    </citation>
    <scope>NUCLEOTIDE SEQUENCE [LARGE SCALE GENOMIC DNA]</scope>
    <source>
        <strain evidence="1 2">KT1a</strain>
    </source>
</reference>
<protein>
    <submittedName>
        <fullName evidence="1">Uncharacterized protein</fullName>
    </submittedName>
</protein>
<evidence type="ECO:0000313" key="2">
    <source>
        <dbReference type="Proteomes" id="UP001473302"/>
    </source>
</evidence>
<keyword evidence="2" id="KW-1185">Reference proteome</keyword>
<evidence type="ECO:0000313" key="1">
    <source>
        <dbReference type="EMBL" id="GAA5816179.1"/>
    </source>
</evidence>